<evidence type="ECO:0000313" key="2">
    <source>
        <dbReference type="Proteomes" id="UP000053201"/>
    </source>
</evidence>
<dbReference type="VEuPathDB" id="FungiDB:SPPG_02491"/>
<dbReference type="STRING" id="645134.A0A0L0HM44"/>
<protein>
    <submittedName>
        <fullName evidence="1">Uncharacterized protein</fullName>
    </submittedName>
</protein>
<reference evidence="1 2" key="1">
    <citation type="submission" date="2009-08" db="EMBL/GenBank/DDBJ databases">
        <title>The Genome Sequence of Spizellomyces punctatus strain DAOM BR117.</title>
        <authorList>
            <consortium name="The Broad Institute Genome Sequencing Platform"/>
            <person name="Russ C."/>
            <person name="Cuomo C."/>
            <person name="Shea T."/>
            <person name="Young S.K."/>
            <person name="Zeng Q."/>
            <person name="Koehrsen M."/>
            <person name="Haas B."/>
            <person name="Borodovsky M."/>
            <person name="Guigo R."/>
            <person name="Alvarado L."/>
            <person name="Berlin A."/>
            <person name="Bochicchio J."/>
            <person name="Borenstein D."/>
            <person name="Chapman S."/>
            <person name="Chen Z."/>
            <person name="Engels R."/>
            <person name="Freedman E."/>
            <person name="Gellesch M."/>
            <person name="Goldberg J."/>
            <person name="Griggs A."/>
            <person name="Gujja S."/>
            <person name="Heiman D."/>
            <person name="Hepburn T."/>
            <person name="Howarth C."/>
            <person name="Jen D."/>
            <person name="Larson L."/>
            <person name="Lewis B."/>
            <person name="Mehta T."/>
            <person name="Park D."/>
            <person name="Pearson M."/>
            <person name="Roberts A."/>
            <person name="Saif S."/>
            <person name="Shenoy N."/>
            <person name="Sisk P."/>
            <person name="Stolte C."/>
            <person name="Sykes S."/>
            <person name="Thomson T."/>
            <person name="Walk T."/>
            <person name="White J."/>
            <person name="Yandava C."/>
            <person name="Burger G."/>
            <person name="Gray M.W."/>
            <person name="Holland P.W.H."/>
            <person name="King N."/>
            <person name="Lang F.B.F."/>
            <person name="Roger A.J."/>
            <person name="Ruiz-Trillo I."/>
            <person name="Lander E."/>
            <person name="Nusbaum C."/>
        </authorList>
    </citation>
    <scope>NUCLEOTIDE SEQUENCE [LARGE SCALE GENOMIC DNA]</scope>
    <source>
        <strain evidence="1 2">DAOM BR117</strain>
    </source>
</reference>
<organism evidence="1 2">
    <name type="scientific">Spizellomyces punctatus (strain DAOM BR117)</name>
    <dbReference type="NCBI Taxonomy" id="645134"/>
    <lineage>
        <taxon>Eukaryota</taxon>
        <taxon>Fungi</taxon>
        <taxon>Fungi incertae sedis</taxon>
        <taxon>Chytridiomycota</taxon>
        <taxon>Chytridiomycota incertae sedis</taxon>
        <taxon>Chytridiomycetes</taxon>
        <taxon>Spizellomycetales</taxon>
        <taxon>Spizellomycetaceae</taxon>
        <taxon>Spizellomyces</taxon>
    </lineage>
</organism>
<dbReference type="EMBL" id="KQ257453">
    <property type="protein sequence ID" value="KND01985.1"/>
    <property type="molecule type" value="Genomic_DNA"/>
</dbReference>
<evidence type="ECO:0000313" key="1">
    <source>
        <dbReference type="EMBL" id="KND01985.1"/>
    </source>
</evidence>
<dbReference type="eggNOG" id="ENOG502S8MB">
    <property type="taxonomic scope" value="Eukaryota"/>
</dbReference>
<sequence>MILRRISTPSRHGLPLFSRHFSATPSFSGGNALQGGSYPYPLWFHPEGTVMAVSFLGPSDVPGKELRKEGIIGWVKGDTETPDLKPGNFQTNPTFEDVLHEVVKENIDEDEGIKALALHQKIGHLNINDQRTYTSWGRVSDPEDILGTVQLDDGSMVPGSYQRMPTHRIVSSNGLFQLSEFLHSKLVDRLQEK</sequence>
<name>A0A0L0HM44_SPIPD</name>
<accession>A0A0L0HM44</accession>
<dbReference type="Proteomes" id="UP000053201">
    <property type="component" value="Unassembled WGS sequence"/>
</dbReference>
<keyword evidence="2" id="KW-1185">Reference proteome</keyword>
<dbReference type="RefSeq" id="XP_016610024.1">
    <property type="nucleotide sequence ID" value="XM_016750778.1"/>
</dbReference>
<proteinExistence type="predicted"/>
<dbReference type="OrthoDB" id="5397701at2759"/>
<dbReference type="OMA" id="AMADWQK"/>
<dbReference type="AlphaFoldDB" id="A0A0L0HM44"/>
<dbReference type="PANTHER" id="PTHR37331:SF1">
    <property type="entry name" value="YALI0F11671P"/>
    <property type="match status" value="1"/>
</dbReference>
<dbReference type="InParanoid" id="A0A0L0HM44"/>
<dbReference type="GeneID" id="27686072"/>
<dbReference type="PANTHER" id="PTHR37331">
    <property type="entry name" value="YALI0F11671P"/>
    <property type="match status" value="1"/>
</dbReference>
<gene>
    <name evidence="1" type="ORF">SPPG_02491</name>
</gene>